<dbReference type="EMBL" id="JADBJN010000003">
    <property type="protein sequence ID" value="KAG5674144.1"/>
    <property type="molecule type" value="Genomic_DNA"/>
</dbReference>
<gene>
    <name evidence="1" type="ORF">PVAND_004129</name>
</gene>
<evidence type="ECO:0000313" key="1">
    <source>
        <dbReference type="EMBL" id="KAG5674144.1"/>
    </source>
</evidence>
<reference evidence="1" key="1">
    <citation type="submission" date="2021-03" db="EMBL/GenBank/DDBJ databases">
        <title>Chromosome level genome of the anhydrobiotic midge Polypedilum vanderplanki.</title>
        <authorList>
            <person name="Yoshida Y."/>
            <person name="Kikawada T."/>
            <person name="Gusev O."/>
        </authorList>
    </citation>
    <scope>NUCLEOTIDE SEQUENCE</scope>
    <source>
        <strain evidence="1">NIAS01</strain>
        <tissue evidence="1">Whole body or cell culture</tissue>
    </source>
</reference>
<keyword evidence="2" id="KW-1185">Reference proteome</keyword>
<comment type="caution">
    <text evidence="1">The sequence shown here is derived from an EMBL/GenBank/DDBJ whole genome shotgun (WGS) entry which is preliminary data.</text>
</comment>
<dbReference type="OrthoDB" id="7726451at2759"/>
<dbReference type="AlphaFoldDB" id="A0A9J6BWS1"/>
<organism evidence="1 2">
    <name type="scientific">Polypedilum vanderplanki</name>
    <name type="common">Sleeping chironomid midge</name>
    <dbReference type="NCBI Taxonomy" id="319348"/>
    <lineage>
        <taxon>Eukaryota</taxon>
        <taxon>Metazoa</taxon>
        <taxon>Ecdysozoa</taxon>
        <taxon>Arthropoda</taxon>
        <taxon>Hexapoda</taxon>
        <taxon>Insecta</taxon>
        <taxon>Pterygota</taxon>
        <taxon>Neoptera</taxon>
        <taxon>Endopterygota</taxon>
        <taxon>Diptera</taxon>
        <taxon>Nematocera</taxon>
        <taxon>Chironomoidea</taxon>
        <taxon>Chironomidae</taxon>
        <taxon>Chironominae</taxon>
        <taxon>Polypedilum</taxon>
        <taxon>Polypedilum</taxon>
    </lineage>
</organism>
<accession>A0A9J6BWS1</accession>
<protein>
    <submittedName>
        <fullName evidence="1">Uncharacterized protein</fullName>
    </submittedName>
</protein>
<proteinExistence type="predicted"/>
<sequence>MYQAKRDFRDPRKIEKLCDFLYNESPQTNCDAANGKLQITREQKNGLEISNERNCVSQIKVLCSCDDADKDLLRSKSMMCKKACNGQLPEGSINQCFRENPHECESYKFRISDFPTQIDRFVPRDSLNLMKQTTEYQDEFDRVASIIFKHNIHDHSRCRNGQKCEHIIKPSKIQRRRQL</sequence>
<dbReference type="Proteomes" id="UP001107558">
    <property type="component" value="Chromosome 3"/>
</dbReference>
<name>A0A9J6BWS1_POLVA</name>
<evidence type="ECO:0000313" key="2">
    <source>
        <dbReference type="Proteomes" id="UP001107558"/>
    </source>
</evidence>